<reference evidence="1" key="2">
    <citation type="journal article" date="2015" name="Fish Shellfish Immunol.">
        <title>Early steps in the European eel (Anguilla anguilla)-Vibrio vulnificus interaction in the gills: Role of the RtxA13 toxin.</title>
        <authorList>
            <person name="Callol A."/>
            <person name="Pajuelo D."/>
            <person name="Ebbesson L."/>
            <person name="Teles M."/>
            <person name="MacKenzie S."/>
            <person name="Amaro C."/>
        </authorList>
    </citation>
    <scope>NUCLEOTIDE SEQUENCE</scope>
</reference>
<accession>A0A0E9Q9L0</accession>
<proteinExistence type="predicted"/>
<name>A0A0E9Q9L0_ANGAN</name>
<dbReference type="EMBL" id="GBXM01095006">
    <property type="protein sequence ID" value="JAH13571.1"/>
    <property type="molecule type" value="Transcribed_RNA"/>
</dbReference>
<dbReference type="AlphaFoldDB" id="A0A0E9Q9L0"/>
<protein>
    <submittedName>
        <fullName evidence="1">Uncharacterized protein</fullName>
    </submittedName>
</protein>
<evidence type="ECO:0000313" key="1">
    <source>
        <dbReference type="EMBL" id="JAH13571.1"/>
    </source>
</evidence>
<organism evidence="1">
    <name type="scientific">Anguilla anguilla</name>
    <name type="common">European freshwater eel</name>
    <name type="synonym">Muraena anguilla</name>
    <dbReference type="NCBI Taxonomy" id="7936"/>
    <lineage>
        <taxon>Eukaryota</taxon>
        <taxon>Metazoa</taxon>
        <taxon>Chordata</taxon>
        <taxon>Craniata</taxon>
        <taxon>Vertebrata</taxon>
        <taxon>Euteleostomi</taxon>
        <taxon>Actinopterygii</taxon>
        <taxon>Neopterygii</taxon>
        <taxon>Teleostei</taxon>
        <taxon>Anguilliformes</taxon>
        <taxon>Anguillidae</taxon>
        <taxon>Anguilla</taxon>
    </lineage>
</organism>
<reference evidence="1" key="1">
    <citation type="submission" date="2014-11" db="EMBL/GenBank/DDBJ databases">
        <authorList>
            <person name="Amaro Gonzalez C."/>
        </authorList>
    </citation>
    <scope>NUCLEOTIDE SEQUENCE</scope>
</reference>
<sequence>MFSHLQIDCALYIPSFDQARECLFVKPKNGEIFLLL</sequence>